<sequence length="51" mass="5684">MSCRSRCRRSHSGGCLDQLDEATWQTAWAEGRAMPLEQAIAYALEMGDPAR</sequence>
<evidence type="ECO:0000313" key="1">
    <source>
        <dbReference type="EMBL" id="CAA9304886.1"/>
    </source>
</evidence>
<dbReference type="EMBL" id="CADCTR010001630">
    <property type="protein sequence ID" value="CAA9304886.1"/>
    <property type="molecule type" value="Genomic_DNA"/>
</dbReference>
<organism evidence="1">
    <name type="scientific">uncultured Chloroflexia bacterium</name>
    <dbReference type="NCBI Taxonomy" id="1672391"/>
    <lineage>
        <taxon>Bacteria</taxon>
        <taxon>Bacillati</taxon>
        <taxon>Chloroflexota</taxon>
        <taxon>Chloroflexia</taxon>
        <taxon>environmental samples</taxon>
    </lineage>
</organism>
<protein>
    <submittedName>
        <fullName evidence="1">Uncharacterized protein</fullName>
    </submittedName>
</protein>
<reference evidence="1" key="1">
    <citation type="submission" date="2020-02" db="EMBL/GenBank/DDBJ databases">
        <authorList>
            <person name="Meier V. D."/>
        </authorList>
    </citation>
    <scope>NUCLEOTIDE SEQUENCE</scope>
    <source>
        <strain evidence="1">AVDCRST_MAG93</strain>
    </source>
</reference>
<proteinExistence type="predicted"/>
<gene>
    <name evidence="1" type="ORF">AVDCRST_MAG93-4852</name>
</gene>
<dbReference type="AlphaFoldDB" id="A0A6J4KH45"/>
<name>A0A6J4KH45_9CHLR</name>
<accession>A0A6J4KH45</accession>